<protein>
    <submittedName>
        <fullName evidence="1">PD-(D/E)XK nuclease domain-containing protein</fullName>
    </submittedName>
</protein>
<comment type="caution">
    <text evidence="1">The sequence shown here is derived from an EMBL/GenBank/DDBJ whole genome shotgun (WGS) entry which is preliminary data.</text>
</comment>
<dbReference type="Proteomes" id="UP001165306">
    <property type="component" value="Unassembled WGS sequence"/>
</dbReference>
<accession>A0AA41WCJ8</accession>
<feature type="non-terminal residue" evidence="1">
    <location>
        <position position="166"/>
    </location>
</feature>
<evidence type="ECO:0000313" key="1">
    <source>
        <dbReference type="EMBL" id="MCM8750694.1"/>
    </source>
</evidence>
<dbReference type="AlphaFoldDB" id="A0AA41WCJ8"/>
<organism evidence="1 2">
    <name type="scientific">Thermalbibacter longus</name>
    <dbReference type="NCBI Taxonomy" id="2951981"/>
    <lineage>
        <taxon>Bacteria</taxon>
        <taxon>Pseudomonadati</taxon>
        <taxon>Thermomicrobiota</taxon>
        <taxon>Thermomicrobia</taxon>
        <taxon>Thermomicrobiales</taxon>
        <taxon>Thermomicrobiaceae</taxon>
        <taxon>Thermalbibacter</taxon>
    </lineage>
</organism>
<proteinExistence type="predicted"/>
<gene>
    <name evidence="1" type="ORF">NET02_16265</name>
</gene>
<dbReference type="EMBL" id="JAMSLR010000030">
    <property type="protein sequence ID" value="MCM8750694.1"/>
    <property type="molecule type" value="Genomic_DNA"/>
</dbReference>
<keyword evidence="2" id="KW-1185">Reference proteome</keyword>
<dbReference type="InterPro" id="IPR012547">
    <property type="entry name" value="PDDEXK_9"/>
</dbReference>
<sequence length="166" mass="18460">MRSALNEALLLGGWLPGGTPLSQLTMRLYDLLTDGDAEGLRAHFERLYASIPHDWVRANPIARYEGYYASVFYSHLASLGLDIVPEEVSNPGQCDLVIRHAGRAWVIEFKVVDGEEPTGEAMRQLKARDYAAKHRGAPGITEVIELGVEFSRAKRQIVGWEVARTP</sequence>
<name>A0AA41WCJ8_9BACT</name>
<reference evidence="1" key="1">
    <citation type="submission" date="2022-06" db="EMBL/GenBank/DDBJ databases">
        <title>CFH 74404 Thermomicrobiaceae sp.</title>
        <authorList>
            <person name="Ming H."/>
            <person name="Li W.-J."/>
            <person name="Zhao Z."/>
        </authorList>
    </citation>
    <scope>NUCLEOTIDE SEQUENCE</scope>
    <source>
        <strain evidence="1">CFH 74404</strain>
    </source>
</reference>
<dbReference type="Pfam" id="PF08011">
    <property type="entry name" value="PDDEXK_9"/>
    <property type="match status" value="1"/>
</dbReference>
<evidence type="ECO:0000313" key="2">
    <source>
        <dbReference type="Proteomes" id="UP001165306"/>
    </source>
</evidence>